<accession>A0ABR4MID1</accession>
<feature type="region of interest" description="Disordered" evidence="1">
    <location>
        <begin position="145"/>
        <end position="206"/>
    </location>
</feature>
<keyword evidence="2" id="KW-1133">Transmembrane helix</keyword>
<feature type="transmembrane region" description="Helical" evidence="2">
    <location>
        <begin position="6"/>
        <end position="23"/>
    </location>
</feature>
<organism evidence="3 4">
    <name type="scientific">Ceratocystis lukuohia</name>
    <dbReference type="NCBI Taxonomy" id="2019550"/>
    <lineage>
        <taxon>Eukaryota</taxon>
        <taxon>Fungi</taxon>
        <taxon>Dikarya</taxon>
        <taxon>Ascomycota</taxon>
        <taxon>Pezizomycotina</taxon>
        <taxon>Sordariomycetes</taxon>
        <taxon>Hypocreomycetidae</taxon>
        <taxon>Microascales</taxon>
        <taxon>Ceratocystidaceae</taxon>
        <taxon>Ceratocystis</taxon>
    </lineage>
</organism>
<feature type="compositionally biased region" description="Pro residues" evidence="1">
    <location>
        <begin position="169"/>
        <end position="194"/>
    </location>
</feature>
<protein>
    <submittedName>
        <fullName evidence="3">Uncharacterized protein</fullName>
    </submittedName>
</protein>
<feature type="compositionally biased region" description="Basic residues" evidence="1">
    <location>
        <begin position="153"/>
        <end position="168"/>
    </location>
</feature>
<dbReference type="Proteomes" id="UP001610728">
    <property type="component" value="Unassembled WGS sequence"/>
</dbReference>
<evidence type="ECO:0000256" key="2">
    <source>
        <dbReference type="SAM" id="Phobius"/>
    </source>
</evidence>
<evidence type="ECO:0000313" key="3">
    <source>
        <dbReference type="EMBL" id="KAL2888042.1"/>
    </source>
</evidence>
<name>A0ABR4MID1_9PEZI</name>
<feature type="transmembrane region" description="Helical" evidence="2">
    <location>
        <begin position="44"/>
        <end position="74"/>
    </location>
</feature>
<keyword evidence="4" id="KW-1185">Reference proteome</keyword>
<sequence>MRKFSGGGISNLATMLWDALLVIRQMLQGEEAREMECVDGAGSFWALGFGLSVAAVAAVAVAIAAAAAAAAFALPPPPPPPKASSSTLISGSLAPLLPLLPPSPQIYHACGALVLHPSSTLPGKRRQYLCATGEFRAASGETLLSRQAAQSRQTRHHGKTWPHSRPHPLHPPPPPSPAPSPSPAPPPAPAPLPSRLPFSPHTHVGS</sequence>
<comment type="caution">
    <text evidence="3">The sequence shown here is derived from an EMBL/GenBank/DDBJ whole genome shotgun (WGS) entry which is preliminary data.</text>
</comment>
<evidence type="ECO:0000313" key="4">
    <source>
        <dbReference type="Proteomes" id="UP001610728"/>
    </source>
</evidence>
<dbReference type="EMBL" id="JABSNW010000004">
    <property type="protein sequence ID" value="KAL2888042.1"/>
    <property type="molecule type" value="Genomic_DNA"/>
</dbReference>
<dbReference type="GeneID" id="98118155"/>
<evidence type="ECO:0000256" key="1">
    <source>
        <dbReference type="SAM" id="MobiDB-lite"/>
    </source>
</evidence>
<proteinExistence type="predicted"/>
<keyword evidence="2" id="KW-0812">Transmembrane</keyword>
<dbReference type="RefSeq" id="XP_070859222.1">
    <property type="nucleotide sequence ID" value="XM_071003007.1"/>
</dbReference>
<keyword evidence="2" id="KW-0472">Membrane</keyword>
<gene>
    <name evidence="3" type="ORF">HOO65_040379</name>
</gene>
<reference evidence="3 4" key="1">
    <citation type="submission" date="2020-05" db="EMBL/GenBank/DDBJ databases">
        <title>Ceratocystis lukuohia genome.</title>
        <authorList>
            <person name="Harrington T.C."/>
            <person name="Kim K."/>
            <person name="Mayers C.G."/>
        </authorList>
    </citation>
    <scope>NUCLEOTIDE SEQUENCE [LARGE SCALE GENOMIC DNA]</scope>
    <source>
        <strain evidence="3 4">C4212</strain>
    </source>
</reference>